<dbReference type="PANTHER" id="PTHR15020:SF50">
    <property type="entry name" value="UPF0659 PROTEIN YMR090W"/>
    <property type="match status" value="1"/>
</dbReference>
<dbReference type="PANTHER" id="PTHR15020">
    <property type="entry name" value="FLAVIN REDUCTASE-RELATED"/>
    <property type="match status" value="1"/>
</dbReference>
<keyword evidence="2" id="KW-1133">Transmembrane helix</keyword>
<organism evidence="4 5">
    <name type="scientific">Ascochyta lentis</name>
    <dbReference type="NCBI Taxonomy" id="205686"/>
    <lineage>
        <taxon>Eukaryota</taxon>
        <taxon>Fungi</taxon>
        <taxon>Dikarya</taxon>
        <taxon>Ascomycota</taxon>
        <taxon>Pezizomycotina</taxon>
        <taxon>Dothideomycetes</taxon>
        <taxon>Pleosporomycetidae</taxon>
        <taxon>Pleosporales</taxon>
        <taxon>Pleosporineae</taxon>
        <taxon>Didymellaceae</taxon>
        <taxon>Ascochyta</taxon>
    </lineage>
</organism>
<evidence type="ECO:0000313" key="5">
    <source>
        <dbReference type="Proteomes" id="UP000651452"/>
    </source>
</evidence>
<dbReference type="AlphaFoldDB" id="A0A8H7MIU6"/>
<dbReference type="OrthoDB" id="10254221at2759"/>
<evidence type="ECO:0000313" key="4">
    <source>
        <dbReference type="EMBL" id="KAF9698019.1"/>
    </source>
</evidence>
<feature type="domain" description="NAD(P)-binding" evidence="3">
    <location>
        <begin position="8"/>
        <end position="205"/>
    </location>
</feature>
<keyword evidence="5" id="KW-1185">Reference proteome</keyword>
<evidence type="ECO:0000256" key="2">
    <source>
        <dbReference type="SAM" id="Phobius"/>
    </source>
</evidence>
<gene>
    <name evidence="4" type="ORF">EKO04_004191</name>
</gene>
<name>A0A8H7MIU6_9PLEO</name>
<proteinExistence type="inferred from homology"/>
<reference evidence="4" key="1">
    <citation type="submission" date="2018-12" db="EMBL/GenBank/DDBJ databases">
        <authorList>
            <person name="Syme R.A."/>
            <person name="Farfan-Caceres L."/>
            <person name="Lichtenzveig J."/>
        </authorList>
    </citation>
    <scope>NUCLEOTIDE SEQUENCE</scope>
    <source>
        <strain evidence="4">Al4</strain>
    </source>
</reference>
<evidence type="ECO:0000259" key="3">
    <source>
        <dbReference type="Pfam" id="PF13460"/>
    </source>
</evidence>
<feature type="transmembrane region" description="Helical" evidence="2">
    <location>
        <begin position="234"/>
        <end position="253"/>
    </location>
</feature>
<sequence length="257" mass="28296">MSAYAILGATGQTGGSILRLLGESPTNKVNVLVRSRSKLEKFYPPLSTNSNIKVFQGNISDIPTLAQCLKGTKSAFLTVAVTDNIPGCSISLDTAHAVIEALQNLKAEDPAFKAPRLIVLSSASLDEKFWDGAPEFVHNIMYAANAYIYDDLKRAETYLRKHQDWLHVTFVMPGGLTHDVQQGHELSTERQQTFISFLDLGAGMIEVADAEGSRWDGGHVSVVLKDGRKAKFEWWAPVVLGKGLLCYLCPWLYGWLP</sequence>
<keyword evidence="2" id="KW-0812">Transmembrane</keyword>
<dbReference type="EMBL" id="RZGK01000007">
    <property type="protein sequence ID" value="KAF9698019.1"/>
    <property type="molecule type" value="Genomic_DNA"/>
</dbReference>
<dbReference type="Gene3D" id="3.40.50.720">
    <property type="entry name" value="NAD(P)-binding Rossmann-like Domain"/>
    <property type="match status" value="1"/>
</dbReference>
<comment type="similarity">
    <text evidence="1">Belongs to the avfA family.</text>
</comment>
<dbReference type="InterPro" id="IPR016040">
    <property type="entry name" value="NAD(P)-bd_dom"/>
</dbReference>
<protein>
    <recommendedName>
        <fullName evidence="3">NAD(P)-binding domain-containing protein</fullName>
    </recommendedName>
</protein>
<reference evidence="4" key="2">
    <citation type="submission" date="2020-09" db="EMBL/GenBank/DDBJ databases">
        <title>Reference genome assembly for Australian Ascochyta lentis isolate Al4.</title>
        <authorList>
            <person name="Lee R.C."/>
            <person name="Farfan-Caceres L.M."/>
            <person name="Debler J.W."/>
            <person name="Williams A.H."/>
            <person name="Henares B.M."/>
        </authorList>
    </citation>
    <scope>NUCLEOTIDE SEQUENCE</scope>
    <source>
        <strain evidence="4">Al4</strain>
    </source>
</reference>
<comment type="caution">
    <text evidence="4">The sequence shown here is derived from an EMBL/GenBank/DDBJ whole genome shotgun (WGS) entry which is preliminary data.</text>
</comment>
<dbReference type="InterPro" id="IPR036291">
    <property type="entry name" value="NAD(P)-bd_dom_sf"/>
</dbReference>
<dbReference type="Proteomes" id="UP000651452">
    <property type="component" value="Unassembled WGS sequence"/>
</dbReference>
<evidence type="ECO:0000256" key="1">
    <source>
        <dbReference type="ARBA" id="ARBA00038376"/>
    </source>
</evidence>
<keyword evidence="2" id="KW-0472">Membrane</keyword>
<dbReference type="Pfam" id="PF13460">
    <property type="entry name" value="NAD_binding_10"/>
    <property type="match status" value="1"/>
</dbReference>
<dbReference type="SUPFAM" id="SSF51735">
    <property type="entry name" value="NAD(P)-binding Rossmann-fold domains"/>
    <property type="match status" value="1"/>
</dbReference>
<accession>A0A8H7MIU6</accession>